<keyword evidence="2" id="KW-0969">Cilium</keyword>
<protein>
    <submittedName>
        <fullName evidence="2">Flagellar protein FlgN</fullName>
    </submittedName>
</protein>
<dbReference type="InterPro" id="IPR007809">
    <property type="entry name" value="FlgN-like"/>
</dbReference>
<comment type="caution">
    <text evidence="2">The sequence shown here is derived from an EMBL/GenBank/DDBJ whole genome shotgun (WGS) entry which is preliminary data.</text>
</comment>
<name>A0ABT9FV35_9BACL</name>
<dbReference type="InterPro" id="IPR036679">
    <property type="entry name" value="FlgN-like_sf"/>
</dbReference>
<dbReference type="RefSeq" id="WP_305756224.1">
    <property type="nucleotide sequence ID" value="NZ_JAPCKK010000029.1"/>
</dbReference>
<dbReference type="Proteomes" id="UP001241848">
    <property type="component" value="Unassembled WGS sequence"/>
</dbReference>
<evidence type="ECO:0000313" key="2">
    <source>
        <dbReference type="EMBL" id="MDP4098602.1"/>
    </source>
</evidence>
<keyword evidence="2" id="KW-0282">Flagellum</keyword>
<dbReference type="Pfam" id="PF05130">
    <property type="entry name" value="FlgN"/>
    <property type="match status" value="1"/>
</dbReference>
<dbReference type="Gene3D" id="1.20.58.300">
    <property type="entry name" value="FlgN-like"/>
    <property type="match status" value="1"/>
</dbReference>
<dbReference type="EMBL" id="JAPCKK010000029">
    <property type="protein sequence ID" value="MDP4098602.1"/>
    <property type="molecule type" value="Genomic_DNA"/>
</dbReference>
<keyword evidence="3" id="KW-1185">Reference proteome</keyword>
<dbReference type="SUPFAM" id="SSF140566">
    <property type="entry name" value="FlgN-like"/>
    <property type="match status" value="1"/>
</dbReference>
<proteinExistence type="predicted"/>
<organism evidence="2 3">
    <name type="scientific">Paenibacillus zeirhizosphaerae</name>
    <dbReference type="NCBI Taxonomy" id="2987519"/>
    <lineage>
        <taxon>Bacteria</taxon>
        <taxon>Bacillati</taxon>
        <taxon>Bacillota</taxon>
        <taxon>Bacilli</taxon>
        <taxon>Bacillales</taxon>
        <taxon>Paenibacillaceae</taxon>
        <taxon>Paenibacillus</taxon>
    </lineage>
</organism>
<reference evidence="2 3" key="1">
    <citation type="submission" date="2022-10" db="EMBL/GenBank/DDBJ databases">
        <title>Paenibacillus description and whole genome data of maize root bacterial community.</title>
        <authorList>
            <person name="Marton D."/>
            <person name="Farkas M."/>
            <person name="Cserhati M."/>
        </authorList>
    </citation>
    <scope>NUCLEOTIDE SEQUENCE [LARGE SCALE GENOMIC DNA]</scope>
    <source>
        <strain evidence="2 3">P96</strain>
    </source>
</reference>
<keyword evidence="2" id="KW-0966">Cell projection</keyword>
<evidence type="ECO:0000256" key="1">
    <source>
        <dbReference type="ARBA" id="ARBA00022795"/>
    </source>
</evidence>
<sequence length="167" mass="19392">MTALDKLIAVLEQLEQSHSEMLDLSQWKRQAIVNNEVDELIKILNKESRFMKQLESLEKARMDSVHEFLQERGIKSLLNLSITELSRLVFDHDDKQRLFDIQQKLSSTLQELKRLNELNQKLIEQSIMFLDLSMEMFSMRPEQEATYKHPSQAGGAVGRTGLFDARG</sequence>
<keyword evidence="1" id="KW-1005">Bacterial flagellum biogenesis</keyword>
<accession>A0ABT9FV35</accession>
<gene>
    <name evidence="2" type="ORF">OIN60_17865</name>
</gene>
<evidence type="ECO:0000313" key="3">
    <source>
        <dbReference type="Proteomes" id="UP001241848"/>
    </source>
</evidence>